<evidence type="ECO:0000256" key="1">
    <source>
        <dbReference type="ARBA" id="ARBA00009437"/>
    </source>
</evidence>
<comment type="similarity">
    <text evidence="1">Belongs to the LysR transcriptional regulatory family.</text>
</comment>
<dbReference type="GO" id="GO:0003700">
    <property type="term" value="F:DNA-binding transcription factor activity"/>
    <property type="evidence" value="ECO:0007669"/>
    <property type="project" value="InterPro"/>
</dbReference>
<accession>A0AAD0PG18</accession>
<evidence type="ECO:0000313" key="7">
    <source>
        <dbReference type="Proteomes" id="UP000251617"/>
    </source>
</evidence>
<evidence type="ECO:0000256" key="3">
    <source>
        <dbReference type="ARBA" id="ARBA00023125"/>
    </source>
</evidence>
<dbReference type="InterPro" id="IPR036388">
    <property type="entry name" value="WH-like_DNA-bd_sf"/>
</dbReference>
<dbReference type="InterPro" id="IPR005119">
    <property type="entry name" value="LysR_subst-bd"/>
</dbReference>
<dbReference type="Gene3D" id="3.40.190.10">
    <property type="entry name" value="Periplasmic binding protein-like II"/>
    <property type="match status" value="2"/>
</dbReference>
<dbReference type="PANTHER" id="PTHR30118:SF15">
    <property type="entry name" value="TRANSCRIPTIONAL REGULATORY PROTEIN"/>
    <property type="match status" value="1"/>
</dbReference>
<dbReference type="PANTHER" id="PTHR30118">
    <property type="entry name" value="HTH-TYPE TRANSCRIPTIONAL REGULATOR LEUO-RELATED"/>
    <property type="match status" value="1"/>
</dbReference>
<protein>
    <submittedName>
        <fullName evidence="6">LysR family transcriptional regulator</fullName>
    </submittedName>
</protein>
<gene>
    <name evidence="6" type="ORF">C1S65_14410</name>
</gene>
<evidence type="ECO:0000256" key="2">
    <source>
        <dbReference type="ARBA" id="ARBA00023015"/>
    </source>
</evidence>
<dbReference type="AlphaFoldDB" id="A0AAD0PG18"/>
<dbReference type="InterPro" id="IPR000847">
    <property type="entry name" value="LysR_HTH_N"/>
</dbReference>
<evidence type="ECO:0000256" key="4">
    <source>
        <dbReference type="ARBA" id="ARBA00023163"/>
    </source>
</evidence>
<dbReference type="EMBL" id="CP030750">
    <property type="protein sequence ID" value="AXA25252.1"/>
    <property type="molecule type" value="Genomic_DNA"/>
</dbReference>
<name>A0AAD0PG18_PSEPU</name>
<evidence type="ECO:0000259" key="5">
    <source>
        <dbReference type="PROSITE" id="PS50931"/>
    </source>
</evidence>
<dbReference type="GO" id="GO:0003677">
    <property type="term" value="F:DNA binding"/>
    <property type="evidence" value="ECO:0007669"/>
    <property type="project" value="UniProtKB-KW"/>
</dbReference>
<dbReference type="SUPFAM" id="SSF53850">
    <property type="entry name" value="Periplasmic binding protein-like II"/>
    <property type="match status" value="1"/>
</dbReference>
<keyword evidence="3" id="KW-0238">DNA-binding</keyword>
<organism evidence="6 7">
    <name type="scientific">Pseudomonas putida</name>
    <name type="common">Arthrobacter siderocapsulatus</name>
    <dbReference type="NCBI Taxonomy" id="303"/>
    <lineage>
        <taxon>Bacteria</taxon>
        <taxon>Pseudomonadati</taxon>
        <taxon>Pseudomonadota</taxon>
        <taxon>Gammaproteobacteria</taxon>
        <taxon>Pseudomonadales</taxon>
        <taxon>Pseudomonadaceae</taxon>
        <taxon>Pseudomonas</taxon>
    </lineage>
</organism>
<dbReference type="InterPro" id="IPR037402">
    <property type="entry name" value="YidZ_PBP2"/>
</dbReference>
<dbReference type="CDD" id="cd08417">
    <property type="entry name" value="PBP2_Nitroaromatics_like"/>
    <property type="match status" value="1"/>
</dbReference>
<dbReference type="SUPFAM" id="SSF46785">
    <property type="entry name" value="Winged helix' DNA-binding domain"/>
    <property type="match status" value="1"/>
</dbReference>
<dbReference type="Proteomes" id="UP000251617">
    <property type="component" value="Chromosome"/>
</dbReference>
<keyword evidence="4" id="KW-0804">Transcription</keyword>
<evidence type="ECO:0000313" key="6">
    <source>
        <dbReference type="EMBL" id="AXA25252.1"/>
    </source>
</evidence>
<reference evidence="6 7" key="1">
    <citation type="submission" date="2018-06" db="EMBL/GenBank/DDBJ databases">
        <title>The genome of Pseudomonas putida NX-1, a lignin degrader.</title>
        <authorList>
            <person name="Xu Z."/>
        </authorList>
    </citation>
    <scope>NUCLEOTIDE SEQUENCE [LARGE SCALE GENOMIC DNA]</scope>
    <source>
        <strain evidence="6 7">NX-1</strain>
    </source>
</reference>
<dbReference type="Gene3D" id="1.10.10.10">
    <property type="entry name" value="Winged helix-like DNA-binding domain superfamily/Winged helix DNA-binding domain"/>
    <property type="match status" value="1"/>
</dbReference>
<dbReference type="InterPro" id="IPR050389">
    <property type="entry name" value="LysR-type_TF"/>
</dbReference>
<sequence length="312" mass="34589">MLHSNYLKQLDLQDIVVFLNLLEYRSAKRTAELMNVSQPTVSYCLKRLRGCFDDTLFASSQGLLQPTAKAEKIAPYLRVVIESVNRCAEDAPSGDGVAAPRIWRLCAPEYFELAFLPQALATLSSNHPNTSLHLDRLSRDLPVDRLISGDIDLAIGFGPSYHQLHPELQWQPVLSDGFVCLTSQRGLALDGAMSLDEFCASAHVFPTPWISEKNMVDSWLEKIGRTRNVLVRANGYQACVNILAAVPSTLALPARLLPHLRIPEGVRVCQPPMGFPVFTVDMIWSRDRGLGTDVSNLRRLIQDVAGDLLRAG</sequence>
<keyword evidence="2" id="KW-0805">Transcription regulation</keyword>
<dbReference type="InterPro" id="IPR036390">
    <property type="entry name" value="WH_DNA-bd_sf"/>
</dbReference>
<dbReference type="RefSeq" id="WP_112898394.1">
    <property type="nucleotide sequence ID" value="NZ_CP030750.1"/>
</dbReference>
<feature type="domain" description="HTH lysR-type" evidence="5">
    <location>
        <begin position="10"/>
        <end position="67"/>
    </location>
</feature>
<proteinExistence type="inferred from homology"/>
<dbReference type="PROSITE" id="PS50931">
    <property type="entry name" value="HTH_LYSR"/>
    <property type="match status" value="1"/>
</dbReference>
<dbReference type="Pfam" id="PF03466">
    <property type="entry name" value="LysR_substrate"/>
    <property type="match status" value="1"/>
</dbReference>
<dbReference type="Pfam" id="PF00126">
    <property type="entry name" value="HTH_1"/>
    <property type="match status" value="1"/>
</dbReference>